<evidence type="ECO:0000313" key="3">
    <source>
        <dbReference type="EMBL" id="KAJ7768702.1"/>
    </source>
</evidence>
<dbReference type="Gene3D" id="1.25.40.20">
    <property type="entry name" value="Ankyrin repeat-containing domain"/>
    <property type="match status" value="1"/>
</dbReference>
<protein>
    <recommendedName>
        <fullName evidence="5">Ankyrin</fullName>
    </recommendedName>
</protein>
<dbReference type="Pfam" id="PF00023">
    <property type="entry name" value="Ank"/>
    <property type="match status" value="2"/>
</dbReference>
<dbReference type="AlphaFoldDB" id="A0AAD7JR79"/>
<feature type="compositionally biased region" description="Polar residues" evidence="2">
    <location>
        <begin position="130"/>
        <end position="141"/>
    </location>
</feature>
<dbReference type="SUPFAM" id="SSF48403">
    <property type="entry name" value="Ankyrin repeat"/>
    <property type="match status" value="1"/>
</dbReference>
<sequence>MGSKYGSPLQAVSVRGHEGIVRLLEKGADVNAAAGVYGSALQAASAEGNKDIAQLLLEHGAEASVVESVEAKEDTKPNEAAKEERPIDAAGPGEVDNPTRTAEVQDRTFSVKDIDGRVISDLSVKVYSSWERQGSTPSTAYPQGRICTSAGSTSNSN</sequence>
<organism evidence="3 4">
    <name type="scientific">Mycena maculata</name>
    <dbReference type="NCBI Taxonomy" id="230809"/>
    <lineage>
        <taxon>Eukaryota</taxon>
        <taxon>Fungi</taxon>
        <taxon>Dikarya</taxon>
        <taxon>Basidiomycota</taxon>
        <taxon>Agaricomycotina</taxon>
        <taxon>Agaricomycetes</taxon>
        <taxon>Agaricomycetidae</taxon>
        <taxon>Agaricales</taxon>
        <taxon>Marasmiineae</taxon>
        <taxon>Mycenaceae</taxon>
        <taxon>Mycena</taxon>
    </lineage>
</organism>
<comment type="caution">
    <text evidence="3">The sequence shown here is derived from an EMBL/GenBank/DDBJ whole genome shotgun (WGS) entry which is preliminary data.</text>
</comment>
<feature type="repeat" description="ANK" evidence="1">
    <location>
        <begin position="39"/>
        <end position="68"/>
    </location>
</feature>
<name>A0AAD7JR79_9AGAR</name>
<evidence type="ECO:0008006" key="5">
    <source>
        <dbReference type="Google" id="ProtNLM"/>
    </source>
</evidence>
<evidence type="ECO:0000256" key="1">
    <source>
        <dbReference type="PROSITE-ProRule" id="PRU00023"/>
    </source>
</evidence>
<keyword evidence="4" id="KW-1185">Reference proteome</keyword>
<proteinExistence type="predicted"/>
<dbReference type="EMBL" id="JARJLG010000027">
    <property type="protein sequence ID" value="KAJ7768702.1"/>
    <property type="molecule type" value="Genomic_DNA"/>
</dbReference>
<keyword evidence="1" id="KW-0040">ANK repeat</keyword>
<gene>
    <name evidence="3" type="ORF">DFH07DRAFT_301436</name>
</gene>
<dbReference type="InterPro" id="IPR036770">
    <property type="entry name" value="Ankyrin_rpt-contain_sf"/>
</dbReference>
<dbReference type="Proteomes" id="UP001215280">
    <property type="component" value="Unassembled WGS sequence"/>
</dbReference>
<evidence type="ECO:0000313" key="4">
    <source>
        <dbReference type="Proteomes" id="UP001215280"/>
    </source>
</evidence>
<dbReference type="InterPro" id="IPR002110">
    <property type="entry name" value="Ankyrin_rpt"/>
</dbReference>
<accession>A0AAD7JR79</accession>
<feature type="compositionally biased region" description="Basic and acidic residues" evidence="2">
    <location>
        <begin position="69"/>
        <end position="87"/>
    </location>
</feature>
<feature type="region of interest" description="Disordered" evidence="2">
    <location>
        <begin position="66"/>
        <end position="104"/>
    </location>
</feature>
<dbReference type="PROSITE" id="PS50088">
    <property type="entry name" value="ANK_REPEAT"/>
    <property type="match status" value="1"/>
</dbReference>
<reference evidence="3" key="1">
    <citation type="submission" date="2023-03" db="EMBL/GenBank/DDBJ databases">
        <title>Massive genome expansion in bonnet fungi (Mycena s.s.) driven by repeated elements and novel gene families across ecological guilds.</title>
        <authorList>
            <consortium name="Lawrence Berkeley National Laboratory"/>
            <person name="Harder C.B."/>
            <person name="Miyauchi S."/>
            <person name="Viragh M."/>
            <person name="Kuo A."/>
            <person name="Thoen E."/>
            <person name="Andreopoulos B."/>
            <person name="Lu D."/>
            <person name="Skrede I."/>
            <person name="Drula E."/>
            <person name="Henrissat B."/>
            <person name="Morin E."/>
            <person name="Kohler A."/>
            <person name="Barry K."/>
            <person name="LaButti K."/>
            <person name="Morin E."/>
            <person name="Salamov A."/>
            <person name="Lipzen A."/>
            <person name="Mereny Z."/>
            <person name="Hegedus B."/>
            <person name="Baldrian P."/>
            <person name="Stursova M."/>
            <person name="Weitz H."/>
            <person name="Taylor A."/>
            <person name="Grigoriev I.V."/>
            <person name="Nagy L.G."/>
            <person name="Martin F."/>
            <person name="Kauserud H."/>
        </authorList>
    </citation>
    <scope>NUCLEOTIDE SEQUENCE</scope>
    <source>
        <strain evidence="3">CBHHK188m</strain>
    </source>
</reference>
<evidence type="ECO:0000256" key="2">
    <source>
        <dbReference type="SAM" id="MobiDB-lite"/>
    </source>
</evidence>
<feature type="region of interest" description="Disordered" evidence="2">
    <location>
        <begin position="130"/>
        <end position="157"/>
    </location>
</feature>